<comment type="similarity">
    <text evidence="2">Belongs to the FAM3 family.</text>
</comment>
<protein>
    <submittedName>
        <fullName evidence="9">FAM3 metabolism regulating signaling molecule B</fullName>
    </submittedName>
</protein>
<dbReference type="InterPro" id="IPR039220">
    <property type="entry name" value="FAM3"/>
</dbReference>
<dbReference type="GO" id="GO:0030246">
    <property type="term" value="F:carbohydrate binding"/>
    <property type="evidence" value="ECO:0007669"/>
    <property type="project" value="UniProtKB-UniRule"/>
</dbReference>
<keyword evidence="3" id="KW-0964">Secreted</keyword>
<keyword evidence="6" id="KW-1015">Disulfide bond</keyword>
<dbReference type="AlphaFoldDB" id="A0A8V0YTH1"/>
<evidence type="ECO:0000259" key="8">
    <source>
        <dbReference type="Pfam" id="PF15711"/>
    </source>
</evidence>
<dbReference type="PROSITE" id="PS52031">
    <property type="entry name" value="GG_LECTIN"/>
    <property type="match status" value="1"/>
</dbReference>
<dbReference type="PANTHER" id="PTHR14592">
    <property type="entry name" value="UNCHARACTERIZED FAM3"/>
    <property type="match status" value="1"/>
</dbReference>
<evidence type="ECO:0000313" key="10">
    <source>
        <dbReference type="Proteomes" id="UP000000539"/>
    </source>
</evidence>
<comment type="subcellular location">
    <subcellularLocation>
        <location evidence="1">Secreted</location>
    </subcellularLocation>
</comment>
<evidence type="ECO:0000256" key="7">
    <source>
        <dbReference type="PROSITE-ProRule" id="PRU01375"/>
    </source>
</evidence>
<reference evidence="9" key="1">
    <citation type="submission" date="2020-11" db="EMBL/GenBank/DDBJ databases">
        <title>Gallus gallus (Chicken) genome, bGalGal1, GRCg7b, maternal haplotype autosomes + Z &amp; W.</title>
        <authorList>
            <person name="Warren W."/>
            <person name="Formenti G."/>
            <person name="Fedrigo O."/>
            <person name="Haase B."/>
            <person name="Mountcastle J."/>
            <person name="Balacco J."/>
            <person name="Tracey A."/>
            <person name="Schneider V."/>
            <person name="Okimoto R."/>
            <person name="Cheng H."/>
            <person name="Hawken R."/>
            <person name="Howe K."/>
            <person name="Jarvis E.D."/>
        </authorList>
    </citation>
    <scope>NUCLEOTIDE SEQUENCE [LARGE SCALE GENOMIC DNA]</scope>
    <source>
        <strain evidence="9">Broiler</strain>
    </source>
</reference>
<dbReference type="GO" id="GO:0005576">
    <property type="term" value="C:extracellular region"/>
    <property type="evidence" value="ECO:0007669"/>
    <property type="project" value="UniProtKB-SubCell"/>
</dbReference>
<evidence type="ECO:0000313" key="9">
    <source>
        <dbReference type="Ensembl" id="ENSGALP00010019522.1"/>
    </source>
</evidence>
<dbReference type="InterPro" id="IPR039477">
    <property type="entry name" value="ILEI/PANDER_dom"/>
</dbReference>
<feature type="domain" description="ILEI/PANDER" evidence="8">
    <location>
        <begin position="22"/>
        <end position="85"/>
    </location>
</feature>
<reference evidence="9" key="2">
    <citation type="submission" date="2025-08" db="UniProtKB">
        <authorList>
            <consortium name="Ensembl"/>
        </authorList>
    </citation>
    <scope>IDENTIFICATION</scope>
    <source>
        <strain evidence="9">broiler</strain>
    </source>
</reference>
<dbReference type="Ensembl" id="ENSGALT00010033019.1">
    <property type="protein sequence ID" value="ENSGALP00010019522.1"/>
    <property type="gene ID" value="ENSGALG00010013758.1"/>
</dbReference>
<dbReference type="OrthoDB" id="440755at2759"/>
<reference evidence="9" key="3">
    <citation type="submission" date="2025-09" db="UniProtKB">
        <authorList>
            <consortium name="Ensembl"/>
        </authorList>
    </citation>
    <scope>IDENTIFICATION</scope>
    <source>
        <strain evidence="9">broiler</strain>
    </source>
</reference>
<name>A0A8V0YTH1_CHICK</name>
<dbReference type="GeneTree" id="ENSGT00950000183004"/>
<evidence type="ECO:0000256" key="4">
    <source>
        <dbReference type="ARBA" id="ARBA00022729"/>
    </source>
</evidence>
<sequence length="125" mass="14198">MPIGFLVAVAKKSWLKSVLRMSYHSEEMVAFIENAPQGSLLFMVTHDDGSARLKSNAKKLVEALGSKEIQNMKFRSSWVFIAAKGFKLPDDIEREKINHSDSKKNRYNGWPAEIQIEGCIPRNLM</sequence>
<dbReference type="Pfam" id="PF15711">
    <property type="entry name" value="ILEI"/>
    <property type="match status" value="1"/>
</dbReference>
<keyword evidence="5 7" id="KW-0430">Lectin</keyword>
<keyword evidence="10" id="KW-1185">Reference proteome</keyword>
<evidence type="ECO:0000256" key="1">
    <source>
        <dbReference type="ARBA" id="ARBA00004613"/>
    </source>
</evidence>
<evidence type="ECO:0000256" key="6">
    <source>
        <dbReference type="ARBA" id="ARBA00023157"/>
    </source>
</evidence>
<gene>
    <name evidence="9" type="primary">FAM3B</name>
</gene>
<proteinExistence type="inferred from homology"/>
<dbReference type="Proteomes" id="UP000000539">
    <property type="component" value="Chromosome 1"/>
</dbReference>
<keyword evidence="4" id="KW-0732">Signal</keyword>
<accession>A0A8V0YTH1</accession>
<evidence type="ECO:0000256" key="3">
    <source>
        <dbReference type="ARBA" id="ARBA00022525"/>
    </source>
</evidence>
<organism evidence="9 10">
    <name type="scientific">Gallus gallus</name>
    <name type="common">Chicken</name>
    <dbReference type="NCBI Taxonomy" id="9031"/>
    <lineage>
        <taxon>Eukaryota</taxon>
        <taxon>Metazoa</taxon>
        <taxon>Chordata</taxon>
        <taxon>Craniata</taxon>
        <taxon>Vertebrata</taxon>
        <taxon>Euteleostomi</taxon>
        <taxon>Archelosauria</taxon>
        <taxon>Archosauria</taxon>
        <taxon>Dinosauria</taxon>
        <taxon>Saurischia</taxon>
        <taxon>Theropoda</taxon>
        <taxon>Coelurosauria</taxon>
        <taxon>Aves</taxon>
        <taxon>Neognathae</taxon>
        <taxon>Galloanserae</taxon>
        <taxon>Galliformes</taxon>
        <taxon>Phasianidae</taxon>
        <taxon>Phasianinae</taxon>
        <taxon>Gallus</taxon>
    </lineage>
</organism>
<evidence type="ECO:0000256" key="5">
    <source>
        <dbReference type="ARBA" id="ARBA00022734"/>
    </source>
</evidence>
<evidence type="ECO:0000256" key="2">
    <source>
        <dbReference type="ARBA" id="ARBA00010905"/>
    </source>
</evidence>